<dbReference type="Proteomes" id="UP000423756">
    <property type="component" value="Unassembled WGS sequence"/>
</dbReference>
<organism evidence="1 2">
    <name type="scientific">Vibrio chagasii</name>
    <dbReference type="NCBI Taxonomy" id="170679"/>
    <lineage>
        <taxon>Bacteria</taxon>
        <taxon>Pseudomonadati</taxon>
        <taxon>Pseudomonadota</taxon>
        <taxon>Gammaproteobacteria</taxon>
        <taxon>Vibrionales</taxon>
        <taxon>Vibrionaceae</taxon>
        <taxon>Vibrio</taxon>
    </lineage>
</organism>
<sequence>MWNNHELEYLRKKAGILPTKEIAKNLNKSYANVRKQASNENLSLFISKIPKEKIELANQMIKAEKNAAAIVRKTGLSHCYIHNLKFKKIKHLNKSKKKVDEEKIRQTLNSIFV</sequence>
<name>A0A7V7NX73_9VIBR</name>
<dbReference type="AlphaFoldDB" id="A0A7V7NX73"/>
<evidence type="ECO:0000313" key="2">
    <source>
        <dbReference type="Proteomes" id="UP000423756"/>
    </source>
</evidence>
<reference evidence="1 2" key="1">
    <citation type="submission" date="2019-09" db="EMBL/GenBank/DDBJ databases">
        <title>Draft genome sequences of 48 bacterial type strains from the CCUG.</title>
        <authorList>
            <person name="Tunovic T."/>
            <person name="Pineiro-Iglesias B."/>
            <person name="Unosson C."/>
            <person name="Inganas E."/>
            <person name="Ohlen M."/>
            <person name="Cardew S."/>
            <person name="Jensie-Markopoulos S."/>
            <person name="Salva-Serra F."/>
            <person name="Jaen-Luchoro D."/>
            <person name="Karlsson R."/>
            <person name="Svensson-Stadler L."/>
            <person name="Chun J."/>
            <person name="Moore E."/>
        </authorList>
    </citation>
    <scope>NUCLEOTIDE SEQUENCE [LARGE SCALE GENOMIC DNA]</scope>
    <source>
        <strain evidence="1 2">CCUG 48643</strain>
    </source>
</reference>
<dbReference type="GeneID" id="77344728"/>
<evidence type="ECO:0000313" key="1">
    <source>
        <dbReference type="EMBL" id="KAB0482493.1"/>
    </source>
</evidence>
<protein>
    <submittedName>
        <fullName evidence="1">Uncharacterized protein</fullName>
    </submittedName>
</protein>
<accession>A0A7V7NX73</accession>
<dbReference type="RefSeq" id="WP_137406530.1">
    <property type="nucleotide sequence ID" value="NZ_AP025467.1"/>
</dbReference>
<gene>
    <name evidence="1" type="ORF">F7Q91_03525</name>
</gene>
<comment type="caution">
    <text evidence="1">The sequence shown here is derived from an EMBL/GenBank/DDBJ whole genome shotgun (WGS) entry which is preliminary data.</text>
</comment>
<dbReference type="EMBL" id="VZPX01000004">
    <property type="protein sequence ID" value="KAB0482493.1"/>
    <property type="molecule type" value="Genomic_DNA"/>
</dbReference>
<proteinExistence type="predicted"/>